<dbReference type="PRINTS" id="PR00447">
    <property type="entry name" value="NATRESASSCMP"/>
</dbReference>
<reference evidence="7 8" key="1">
    <citation type="submission" date="2016-02" db="EMBL/GenBank/DDBJ databases">
        <title>Complete genome sequence and transcriptome regulation of the pentose utilising yeast Sugiyamaella lignohabitans.</title>
        <authorList>
            <person name="Bellasio M."/>
            <person name="Peymann A."/>
            <person name="Valli M."/>
            <person name="Sipitzky M."/>
            <person name="Graf A."/>
            <person name="Sauer M."/>
            <person name="Marx H."/>
            <person name="Mattanovich D."/>
        </authorList>
    </citation>
    <scope>NUCLEOTIDE SEQUENCE [LARGE SCALE GENOMIC DNA]</scope>
    <source>
        <strain evidence="7 8">CBS 10342</strain>
    </source>
</reference>
<feature type="transmembrane region" description="Helical" evidence="6">
    <location>
        <begin position="529"/>
        <end position="551"/>
    </location>
</feature>
<sequence length="555" mass="59612">MTADKEIISTTSAREEKSSNGDQKHGVMKTIHSKIFNVKYESKGDYDLNRLGRDTLSSPDSLTLHSFNGSCASGSCHNVVVKIRRASSKVGRKVVAAAKFIGPGMMVAVAYMDPGNYSTDVAAGAQKQYALLFVVLLSNLLAIFLQSLAIKLGAVTGHDLAVNCRVHLPKWVGYALYVFAEVAIIATDIAEVIGTAIALNILFNIPLMAGVILTIVDVLIVLLAYRPGNGMLTVRIFELGVMILLFGVVICFAVELSRIPPVNVGHVLRGYIPSSDVINGGGLYLSCGILGATVMPHSLYLGSALIKPRVHEYDVAHGNVTEDMSAADMEEKYQPTFMAIKSILNKSIIELAISLCTVAIFVNSAILIVSGATMFDNSSVVDADLYGIYRILGEILSKSAATLFMVALLCSGQSAGIVCTIAGQIVSEGHIKWKFRPWLRRIITRAIAIVPCVVVVAAVGKSGLNATLNASQVALSILLPFLTAPLIYLTSKKEVMSVTVHRDRPVIDVEEPQVGYSVVDMSNGILCKILGFSVWLFIAILNVYLIVLLGLSSRH</sequence>
<evidence type="ECO:0000256" key="4">
    <source>
        <dbReference type="ARBA" id="ARBA00023136"/>
    </source>
</evidence>
<dbReference type="PANTHER" id="PTHR11706:SF101">
    <property type="entry name" value="MANGANESE TRANSPORTER SMF1"/>
    <property type="match status" value="1"/>
</dbReference>
<feature type="transmembrane region" description="Helical" evidence="6">
    <location>
        <begin position="348"/>
        <end position="375"/>
    </location>
</feature>
<organism evidence="7 8">
    <name type="scientific">Sugiyamaella lignohabitans</name>
    <dbReference type="NCBI Taxonomy" id="796027"/>
    <lineage>
        <taxon>Eukaryota</taxon>
        <taxon>Fungi</taxon>
        <taxon>Dikarya</taxon>
        <taxon>Ascomycota</taxon>
        <taxon>Saccharomycotina</taxon>
        <taxon>Dipodascomycetes</taxon>
        <taxon>Dipodascales</taxon>
        <taxon>Trichomonascaceae</taxon>
        <taxon>Sugiyamaella</taxon>
    </lineage>
</organism>
<proteinExistence type="inferred from homology"/>
<keyword evidence="2 6" id="KW-0812">Transmembrane</keyword>
<gene>
    <name evidence="7" type="primary">SMF1</name>
    <name evidence="7" type="ORF">AWJ20_2929</name>
</gene>
<feature type="transmembrane region" description="Helical" evidence="6">
    <location>
        <begin position="442"/>
        <end position="460"/>
    </location>
</feature>
<evidence type="ECO:0000256" key="5">
    <source>
        <dbReference type="SAM" id="MobiDB-lite"/>
    </source>
</evidence>
<dbReference type="GO" id="GO:0015086">
    <property type="term" value="F:cadmium ion transmembrane transporter activity"/>
    <property type="evidence" value="ECO:0007669"/>
    <property type="project" value="TreeGrafter"/>
</dbReference>
<dbReference type="PANTHER" id="PTHR11706">
    <property type="entry name" value="SOLUTE CARRIER PROTEIN FAMILY 11 MEMBER"/>
    <property type="match status" value="1"/>
</dbReference>
<dbReference type="KEGG" id="slb:AWJ20_2929"/>
<name>A0A167FHE7_9ASCO</name>
<dbReference type="GO" id="GO:0030026">
    <property type="term" value="P:intracellular manganese ion homeostasis"/>
    <property type="evidence" value="ECO:0007669"/>
    <property type="project" value="TreeGrafter"/>
</dbReference>
<feature type="transmembrane region" description="Helical" evidence="6">
    <location>
        <begin position="277"/>
        <end position="301"/>
    </location>
</feature>
<dbReference type="Pfam" id="PF01566">
    <property type="entry name" value="Nramp"/>
    <property type="match status" value="1"/>
</dbReference>
<dbReference type="GO" id="GO:0005384">
    <property type="term" value="F:manganese ion transmembrane transporter activity"/>
    <property type="evidence" value="ECO:0007669"/>
    <property type="project" value="TreeGrafter"/>
</dbReference>
<keyword evidence="4 6" id="KW-0472">Membrane</keyword>
<feature type="region of interest" description="Disordered" evidence="5">
    <location>
        <begin position="1"/>
        <end position="25"/>
    </location>
</feature>
<evidence type="ECO:0000256" key="3">
    <source>
        <dbReference type="ARBA" id="ARBA00022989"/>
    </source>
</evidence>
<evidence type="ECO:0000313" key="8">
    <source>
        <dbReference type="Proteomes" id="UP000189580"/>
    </source>
</evidence>
<comment type="subcellular location">
    <subcellularLocation>
        <location evidence="1">Membrane</location>
        <topology evidence="1">Multi-pass membrane protein</topology>
    </subcellularLocation>
</comment>
<dbReference type="GeneID" id="30034894"/>
<dbReference type="NCBIfam" id="NF037982">
    <property type="entry name" value="Nramp_1"/>
    <property type="match status" value="1"/>
</dbReference>
<keyword evidence="8" id="KW-1185">Reference proteome</keyword>
<dbReference type="Proteomes" id="UP000189580">
    <property type="component" value="Chromosome b"/>
</dbReference>
<feature type="transmembrane region" description="Helical" evidence="6">
    <location>
        <begin position="94"/>
        <end position="111"/>
    </location>
</feature>
<accession>A0A167FHE7</accession>
<feature type="transmembrane region" description="Helical" evidence="6">
    <location>
        <begin position="205"/>
        <end position="225"/>
    </location>
</feature>
<dbReference type="GO" id="GO:0005886">
    <property type="term" value="C:plasma membrane"/>
    <property type="evidence" value="ECO:0007669"/>
    <property type="project" value="TreeGrafter"/>
</dbReference>
<dbReference type="HAMAP" id="MF_00221">
    <property type="entry name" value="NRAMP"/>
    <property type="match status" value="1"/>
</dbReference>
<evidence type="ECO:0000256" key="2">
    <source>
        <dbReference type="ARBA" id="ARBA00022692"/>
    </source>
</evidence>
<evidence type="ECO:0000313" key="7">
    <source>
        <dbReference type="EMBL" id="ANB15302.1"/>
    </source>
</evidence>
<feature type="transmembrane region" description="Helical" evidence="6">
    <location>
        <begin position="171"/>
        <end position="199"/>
    </location>
</feature>
<dbReference type="RefSeq" id="XP_018737779.1">
    <property type="nucleotide sequence ID" value="XM_018879907.1"/>
</dbReference>
<dbReference type="EMBL" id="CP014503">
    <property type="protein sequence ID" value="ANB15302.1"/>
    <property type="molecule type" value="Genomic_DNA"/>
</dbReference>
<feature type="transmembrane region" description="Helical" evidence="6">
    <location>
        <begin position="472"/>
        <end position="489"/>
    </location>
</feature>
<dbReference type="InterPro" id="IPR001046">
    <property type="entry name" value="NRAMP_fam"/>
</dbReference>
<feature type="transmembrane region" description="Helical" evidence="6">
    <location>
        <begin position="395"/>
        <end position="421"/>
    </location>
</feature>
<dbReference type="GO" id="GO:0034755">
    <property type="term" value="P:iron ion transmembrane transport"/>
    <property type="evidence" value="ECO:0007669"/>
    <property type="project" value="TreeGrafter"/>
</dbReference>
<feature type="transmembrane region" description="Helical" evidence="6">
    <location>
        <begin position="131"/>
        <end position="150"/>
    </location>
</feature>
<keyword evidence="3 6" id="KW-1133">Transmembrane helix</keyword>
<feature type="transmembrane region" description="Helical" evidence="6">
    <location>
        <begin position="237"/>
        <end position="257"/>
    </location>
</feature>
<dbReference type="AlphaFoldDB" id="A0A167FHE7"/>
<evidence type="ECO:0000256" key="6">
    <source>
        <dbReference type="SAM" id="Phobius"/>
    </source>
</evidence>
<dbReference type="NCBIfam" id="TIGR01197">
    <property type="entry name" value="nramp"/>
    <property type="match status" value="1"/>
</dbReference>
<evidence type="ECO:0000256" key="1">
    <source>
        <dbReference type="ARBA" id="ARBA00004141"/>
    </source>
</evidence>
<dbReference type="OrthoDB" id="409173at2759"/>
<protein>
    <submittedName>
        <fullName evidence="7">Divalent metal ion transporter SMF1</fullName>
    </submittedName>
</protein>